<evidence type="ECO:0000256" key="5">
    <source>
        <dbReference type="ARBA" id="ARBA00023235"/>
    </source>
</evidence>
<comment type="function">
    <text evidence="6">Isomerase that catalyzes the conversion of deoxy-ribose 1-phosphate (dRib-1-P) and ribose 1-phosphate (Rib-1-P) to deoxy-ribose 5-phosphate (dRib-5-P) and ribose 5-phosphate (Rib-5-P), respectively.</text>
</comment>
<evidence type="ECO:0000256" key="3">
    <source>
        <dbReference type="ARBA" id="ARBA00022723"/>
    </source>
</evidence>
<dbReference type="Pfam" id="PF01676">
    <property type="entry name" value="Metalloenzyme"/>
    <property type="match status" value="1"/>
</dbReference>
<evidence type="ECO:0000313" key="10">
    <source>
        <dbReference type="Proteomes" id="UP000886890"/>
    </source>
</evidence>
<evidence type="ECO:0000313" key="9">
    <source>
        <dbReference type="EMBL" id="HIX78253.1"/>
    </source>
</evidence>
<comment type="similarity">
    <text evidence="1 6">Belongs to the phosphopentomutase family.</text>
</comment>
<accession>A0A9D2BJD2</accession>
<keyword evidence="4 6" id="KW-0464">Manganese</keyword>
<comment type="subcellular location">
    <subcellularLocation>
        <location evidence="6">Cytoplasm</location>
    </subcellularLocation>
</comment>
<evidence type="ECO:0000256" key="4">
    <source>
        <dbReference type="ARBA" id="ARBA00023211"/>
    </source>
</evidence>
<reference evidence="9" key="1">
    <citation type="journal article" date="2021" name="PeerJ">
        <title>Extensive microbial diversity within the chicken gut microbiome revealed by metagenomics and culture.</title>
        <authorList>
            <person name="Gilroy R."/>
            <person name="Ravi A."/>
            <person name="Getino M."/>
            <person name="Pursley I."/>
            <person name="Horton D.L."/>
            <person name="Alikhan N.F."/>
            <person name="Baker D."/>
            <person name="Gharbi K."/>
            <person name="Hall N."/>
            <person name="Watson M."/>
            <person name="Adriaenssens E.M."/>
            <person name="Foster-Nyarko E."/>
            <person name="Jarju S."/>
            <person name="Secka A."/>
            <person name="Antonio M."/>
            <person name="Oren A."/>
            <person name="Chaudhuri R.R."/>
            <person name="La Ragione R."/>
            <person name="Hildebrand F."/>
            <person name="Pallen M.J."/>
        </authorList>
    </citation>
    <scope>NUCLEOTIDE SEQUENCE</scope>
    <source>
        <strain evidence="9">CHK183-1962</strain>
    </source>
</reference>
<dbReference type="Gene3D" id="3.40.720.10">
    <property type="entry name" value="Alkaline Phosphatase, subunit A"/>
    <property type="match status" value="1"/>
</dbReference>
<feature type="binding site" evidence="6">
    <location>
        <position position="368"/>
    </location>
    <ligand>
        <name>Mn(2+)</name>
        <dbReference type="ChEBI" id="CHEBI:29035"/>
        <label>1</label>
    </ligand>
</feature>
<feature type="domain" description="Metalloenzyme" evidence="8">
    <location>
        <begin position="48"/>
        <end position="418"/>
    </location>
</feature>
<dbReference type="NCBIfam" id="TIGR01696">
    <property type="entry name" value="deoB"/>
    <property type="match status" value="1"/>
</dbReference>
<comment type="pathway">
    <text evidence="6">Carbohydrate degradation; 2-deoxy-D-ribose 1-phosphate degradation; D-glyceraldehyde 3-phosphate and acetaldehyde from 2-deoxy-alpha-D-ribose 1-phosphate: step 1/2.</text>
</comment>
<comment type="caution">
    <text evidence="9">The sequence shown here is derived from an EMBL/GenBank/DDBJ whole genome shotgun (WGS) entry which is preliminary data.</text>
</comment>
<name>A0A9D2BJD2_9FIRM</name>
<feature type="binding site" evidence="6">
    <location>
        <position position="326"/>
    </location>
    <ligand>
        <name>Mn(2+)</name>
        <dbReference type="ChEBI" id="CHEBI:29035"/>
        <label>2</label>
    </ligand>
</feature>
<dbReference type="HAMAP" id="MF_00740">
    <property type="entry name" value="Phosphopentomut"/>
    <property type="match status" value="1"/>
</dbReference>
<feature type="binding site" evidence="6">
    <location>
        <position position="367"/>
    </location>
    <ligand>
        <name>Mn(2+)</name>
        <dbReference type="ChEBI" id="CHEBI:29035"/>
        <label>1</label>
    </ligand>
</feature>
<evidence type="ECO:0000256" key="2">
    <source>
        <dbReference type="ARBA" id="ARBA00022490"/>
    </source>
</evidence>
<sequence length="437" mass="48346">MVICRAFRSGSDSRFGCICDTIEGLPIAEKYHAGECRAEGDGEKVKRRVFLIVLDSFGIGYEPDADDFGDRGANTLKTIMQSEQFRVPAMEKLGLFAIDGTPEGNVPDPLLGSFGRLQEQSRGKDTTVGHWEIAGVISDRPLPVYPNGFPEEVIREFEKQTGRKVLCNRPYSGTEVIARYGEEQMKTGALIVYTSADSVFQIAAHEDVVPPEQLYEYCRIAREILQGEHGVGRVIARPFTGVPGNFVRTSGRHDFSLAPPRDTMLDLLRRQGYRTISVGKISDIFAGRGIDESHPTKSNADGMQTTMELAGAEFEGLCFTNLVDFDMLYGHRNNIDGYAAAATEFDRWLPGFMDRMRDGDILMVTADHGCDPGFPGTDHTREYIPLMICGKDIRQGVNLGTRKTFSDIAATILNLFGIHDGVSGESFLEKILRSSCR</sequence>
<reference evidence="9" key="2">
    <citation type="submission" date="2021-04" db="EMBL/GenBank/DDBJ databases">
        <authorList>
            <person name="Gilroy R."/>
        </authorList>
    </citation>
    <scope>NUCLEOTIDE SEQUENCE</scope>
    <source>
        <strain evidence="9">CHK183-1962</strain>
    </source>
</reference>
<gene>
    <name evidence="6" type="primary">deoB</name>
    <name evidence="9" type="ORF">H9734_11790</name>
</gene>
<dbReference type="CDD" id="cd16009">
    <property type="entry name" value="PPM"/>
    <property type="match status" value="1"/>
</dbReference>
<evidence type="ECO:0000256" key="1">
    <source>
        <dbReference type="ARBA" id="ARBA00010373"/>
    </source>
</evidence>
<dbReference type="GO" id="GO:0008973">
    <property type="term" value="F:phosphopentomutase activity"/>
    <property type="evidence" value="ECO:0007669"/>
    <property type="project" value="UniProtKB-UniRule"/>
</dbReference>
<dbReference type="PANTHER" id="PTHR21110">
    <property type="entry name" value="PHOSPHOPENTOMUTASE"/>
    <property type="match status" value="1"/>
</dbReference>
<dbReference type="GO" id="GO:0043094">
    <property type="term" value="P:metabolic compound salvage"/>
    <property type="evidence" value="ECO:0007669"/>
    <property type="project" value="UniProtKB-UniRule"/>
</dbReference>
<dbReference type="PIRSF" id="PIRSF001491">
    <property type="entry name" value="Ppentomutase"/>
    <property type="match status" value="1"/>
</dbReference>
<dbReference type="Gene3D" id="3.30.70.1250">
    <property type="entry name" value="Phosphopentomutase"/>
    <property type="match status" value="1"/>
</dbReference>
<evidence type="ECO:0000256" key="6">
    <source>
        <dbReference type="HAMAP-Rule" id="MF_00740"/>
    </source>
</evidence>
<dbReference type="NCBIfam" id="NF003766">
    <property type="entry name" value="PRK05362.1"/>
    <property type="match status" value="1"/>
</dbReference>
<proteinExistence type="inferred from homology"/>
<dbReference type="GO" id="GO:0005829">
    <property type="term" value="C:cytosol"/>
    <property type="evidence" value="ECO:0007669"/>
    <property type="project" value="TreeGrafter"/>
</dbReference>
<dbReference type="FunFam" id="3.30.70.1250:FF:000001">
    <property type="entry name" value="Phosphopentomutase"/>
    <property type="match status" value="1"/>
</dbReference>
<dbReference type="InterPro" id="IPR010045">
    <property type="entry name" value="DeoB"/>
</dbReference>
<evidence type="ECO:0000256" key="7">
    <source>
        <dbReference type="NCBIfam" id="TIGR01696"/>
    </source>
</evidence>
<comment type="catalytic activity">
    <reaction evidence="6">
        <text>alpha-D-ribose 1-phosphate = D-ribose 5-phosphate</text>
        <dbReference type="Rhea" id="RHEA:18793"/>
        <dbReference type="ChEBI" id="CHEBI:57720"/>
        <dbReference type="ChEBI" id="CHEBI:78346"/>
        <dbReference type="EC" id="5.4.2.7"/>
    </reaction>
</comment>
<comment type="catalytic activity">
    <reaction evidence="6">
        <text>2-deoxy-alpha-D-ribose 1-phosphate = 2-deoxy-D-ribose 5-phosphate</text>
        <dbReference type="Rhea" id="RHEA:27658"/>
        <dbReference type="ChEBI" id="CHEBI:57259"/>
        <dbReference type="ChEBI" id="CHEBI:62877"/>
        <dbReference type="EC" id="5.4.2.7"/>
    </reaction>
</comment>
<dbReference type="AlphaFoldDB" id="A0A9D2BJD2"/>
<dbReference type="PANTHER" id="PTHR21110:SF0">
    <property type="entry name" value="PHOSPHOPENTOMUTASE"/>
    <property type="match status" value="1"/>
</dbReference>
<feature type="binding site" evidence="6">
    <location>
        <position position="379"/>
    </location>
    <ligand>
        <name>Mn(2+)</name>
        <dbReference type="ChEBI" id="CHEBI:29035"/>
        <label>2</label>
    </ligand>
</feature>
<dbReference type="GO" id="GO:0009117">
    <property type="term" value="P:nucleotide metabolic process"/>
    <property type="evidence" value="ECO:0007669"/>
    <property type="project" value="UniProtKB-UniRule"/>
</dbReference>
<dbReference type="InterPro" id="IPR006124">
    <property type="entry name" value="Metalloenzyme"/>
</dbReference>
<evidence type="ECO:0000259" key="8">
    <source>
        <dbReference type="Pfam" id="PF01676"/>
    </source>
</evidence>
<dbReference type="GO" id="GO:0006018">
    <property type="term" value="P:2-deoxyribose 1-phosphate catabolic process"/>
    <property type="evidence" value="ECO:0007669"/>
    <property type="project" value="UniProtKB-UniRule"/>
</dbReference>
<dbReference type="GO" id="GO:0000287">
    <property type="term" value="F:magnesium ion binding"/>
    <property type="evidence" value="ECO:0007669"/>
    <property type="project" value="UniProtKB-UniRule"/>
</dbReference>
<dbReference type="GO" id="GO:0030145">
    <property type="term" value="F:manganese ion binding"/>
    <property type="evidence" value="ECO:0007669"/>
    <property type="project" value="UniProtKB-UniRule"/>
</dbReference>
<feature type="binding site" evidence="6">
    <location>
        <position position="55"/>
    </location>
    <ligand>
        <name>Mn(2+)</name>
        <dbReference type="ChEBI" id="CHEBI:29035"/>
        <label>1</label>
    </ligand>
</feature>
<feature type="binding site" evidence="6">
    <location>
        <position position="331"/>
    </location>
    <ligand>
        <name>Mn(2+)</name>
        <dbReference type="ChEBI" id="CHEBI:29035"/>
        <label>2</label>
    </ligand>
</feature>
<dbReference type="SUPFAM" id="SSF53649">
    <property type="entry name" value="Alkaline phosphatase-like"/>
    <property type="match status" value="1"/>
</dbReference>
<dbReference type="InterPro" id="IPR024052">
    <property type="entry name" value="Phosphopentomutase_DeoB_cap_sf"/>
</dbReference>
<dbReference type="EC" id="5.4.2.7" evidence="6 7"/>
<comment type="cofactor">
    <cofactor evidence="6">
        <name>Mn(2+)</name>
        <dbReference type="ChEBI" id="CHEBI:29035"/>
    </cofactor>
    <text evidence="6">Binds 2 manganese ions.</text>
</comment>
<dbReference type="SUPFAM" id="SSF143856">
    <property type="entry name" value="DeoB insert domain-like"/>
    <property type="match status" value="1"/>
</dbReference>
<keyword evidence="3 6" id="KW-0479">Metal-binding</keyword>
<dbReference type="InterPro" id="IPR017850">
    <property type="entry name" value="Alkaline_phosphatase_core_sf"/>
</dbReference>
<dbReference type="EMBL" id="DXEK01000192">
    <property type="protein sequence ID" value="HIX78253.1"/>
    <property type="molecule type" value="Genomic_DNA"/>
</dbReference>
<keyword evidence="5 6" id="KW-0413">Isomerase</keyword>
<protein>
    <recommendedName>
        <fullName evidence="6 7">Phosphopentomutase</fullName>
        <ecNumber evidence="6 7">5.4.2.7</ecNumber>
    </recommendedName>
    <alternativeName>
        <fullName evidence="6">Phosphodeoxyribomutase</fullName>
    </alternativeName>
</protein>
<dbReference type="Proteomes" id="UP000886890">
    <property type="component" value="Unassembled WGS sequence"/>
</dbReference>
<keyword evidence="2 6" id="KW-0963">Cytoplasm</keyword>
<organism evidence="9 10">
    <name type="scientific">Candidatus Fusicatenibacter merdavium</name>
    <dbReference type="NCBI Taxonomy" id="2838600"/>
    <lineage>
        <taxon>Bacteria</taxon>
        <taxon>Bacillati</taxon>
        <taxon>Bacillota</taxon>
        <taxon>Clostridia</taxon>
        <taxon>Lachnospirales</taxon>
        <taxon>Lachnospiraceae</taxon>
        <taxon>Fusicatenibacter</taxon>
    </lineage>
</organism>